<gene>
    <name evidence="2" type="ORF">SLEP1_g22835</name>
</gene>
<evidence type="ECO:0000313" key="2">
    <source>
        <dbReference type="EMBL" id="GKV11588.1"/>
    </source>
</evidence>
<comment type="caution">
    <text evidence="2">The sequence shown here is derived from an EMBL/GenBank/DDBJ whole genome shotgun (WGS) entry which is preliminary data.</text>
</comment>
<keyword evidence="3" id="KW-1185">Reference proteome</keyword>
<dbReference type="PANTHER" id="PTHR32108">
    <property type="entry name" value="DNA-DIRECTED RNA POLYMERASE SUBUNIT ALPHA"/>
    <property type="match status" value="1"/>
</dbReference>
<dbReference type="Proteomes" id="UP001054252">
    <property type="component" value="Unassembled WGS sequence"/>
</dbReference>
<feature type="domain" description="Retrotransposon gag" evidence="1">
    <location>
        <begin position="103"/>
        <end position="183"/>
    </location>
</feature>
<evidence type="ECO:0000259" key="1">
    <source>
        <dbReference type="Pfam" id="PF03732"/>
    </source>
</evidence>
<protein>
    <recommendedName>
        <fullName evidence="1">Retrotransposon gag domain-containing protein</fullName>
    </recommendedName>
</protein>
<name>A0AAV5JAD6_9ROSI</name>
<proteinExistence type="predicted"/>
<accession>A0AAV5JAD6</accession>
<reference evidence="2 3" key="1">
    <citation type="journal article" date="2021" name="Commun. Biol.">
        <title>The genome of Shorea leprosula (Dipterocarpaceae) highlights the ecological relevance of drought in aseasonal tropical rainforests.</title>
        <authorList>
            <person name="Ng K.K.S."/>
            <person name="Kobayashi M.J."/>
            <person name="Fawcett J.A."/>
            <person name="Hatakeyama M."/>
            <person name="Paape T."/>
            <person name="Ng C.H."/>
            <person name="Ang C.C."/>
            <person name="Tnah L.H."/>
            <person name="Lee C.T."/>
            <person name="Nishiyama T."/>
            <person name="Sese J."/>
            <person name="O'Brien M.J."/>
            <person name="Copetti D."/>
            <person name="Mohd Noor M.I."/>
            <person name="Ong R.C."/>
            <person name="Putra M."/>
            <person name="Sireger I.Z."/>
            <person name="Indrioko S."/>
            <person name="Kosugi Y."/>
            <person name="Izuno A."/>
            <person name="Isagi Y."/>
            <person name="Lee S.L."/>
            <person name="Shimizu K.K."/>
        </authorList>
    </citation>
    <scope>NUCLEOTIDE SEQUENCE [LARGE SCALE GENOMIC DNA]</scope>
    <source>
        <strain evidence="2">214</strain>
    </source>
</reference>
<dbReference type="EMBL" id="BPVZ01000034">
    <property type="protein sequence ID" value="GKV11588.1"/>
    <property type="molecule type" value="Genomic_DNA"/>
</dbReference>
<sequence length="448" mass="50595">MATSALGKEPMSSCPPNPTIVGASGTKPFVLNTDVTVVQSNDQGETQVVKSITEDEDKAIKAKFKLPKFDKYNGTGCPYAHLMTYYRKMAPYANDEKLMRHYFQDSLTGLADAWFSTLDKSKVKSWHDLAYNFMKQYEYNTSLAPNREDLQRTEKKLSESFKEFAQRWRGLAARVQPPLIDHELSNLFIKSTKGPYCEKLITCVNYTFAQLVVVGEQVEDGIKSRIIIDYQAMKNILEQYQNGSLGVSSSRKVGQNRKKENDTGTISSVYETQPRPLYASGINCPQQERVRRHFDKLPLSYAKVFRQLITARLITPIPMVPLNPPFPIWYNPQARYEYHSGGVGHDLENCLALKHRIQDLIEEKELQMASEPEVVGPNITKNPLPTHDGPIVNMIEKDFDKGHEVITSTNNDGLSTSFEKLSICVIDEGMDDDKVTLPAHGEALDMGQ</sequence>
<organism evidence="2 3">
    <name type="scientific">Rubroshorea leprosula</name>
    <dbReference type="NCBI Taxonomy" id="152421"/>
    <lineage>
        <taxon>Eukaryota</taxon>
        <taxon>Viridiplantae</taxon>
        <taxon>Streptophyta</taxon>
        <taxon>Embryophyta</taxon>
        <taxon>Tracheophyta</taxon>
        <taxon>Spermatophyta</taxon>
        <taxon>Magnoliopsida</taxon>
        <taxon>eudicotyledons</taxon>
        <taxon>Gunneridae</taxon>
        <taxon>Pentapetalae</taxon>
        <taxon>rosids</taxon>
        <taxon>malvids</taxon>
        <taxon>Malvales</taxon>
        <taxon>Dipterocarpaceae</taxon>
        <taxon>Rubroshorea</taxon>
    </lineage>
</organism>
<dbReference type="InterPro" id="IPR005162">
    <property type="entry name" value="Retrotrans_gag_dom"/>
</dbReference>
<evidence type="ECO:0000313" key="3">
    <source>
        <dbReference type="Proteomes" id="UP001054252"/>
    </source>
</evidence>
<dbReference type="AlphaFoldDB" id="A0AAV5JAD6"/>
<dbReference type="PANTHER" id="PTHR32108:SF9">
    <property type="entry name" value="REVERSE TRANSCRIPTASE RNASE H-LIKE DOMAIN-CONTAINING PROTEIN"/>
    <property type="match status" value="1"/>
</dbReference>
<dbReference type="Pfam" id="PF03732">
    <property type="entry name" value="Retrotrans_gag"/>
    <property type="match status" value="1"/>
</dbReference>